<gene>
    <name evidence="1" type="ORF">PR048_014367</name>
</gene>
<evidence type="ECO:0000313" key="2">
    <source>
        <dbReference type="Proteomes" id="UP001159363"/>
    </source>
</evidence>
<dbReference type="Proteomes" id="UP001159363">
    <property type="component" value="Chromosome 4"/>
</dbReference>
<reference evidence="1 2" key="1">
    <citation type="submission" date="2023-02" db="EMBL/GenBank/DDBJ databases">
        <title>LHISI_Scaffold_Assembly.</title>
        <authorList>
            <person name="Stuart O.P."/>
            <person name="Cleave R."/>
            <person name="Magrath M.J.L."/>
            <person name="Mikheyev A.S."/>
        </authorList>
    </citation>
    <scope>NUCLEOTIDE SEQUENCE [LARGE SCALE GENOMIC DNA]</scope>
    <source>
        <strain evidence="1">Daus_M_001</strain>
        <tissue evidence="1">Leg muscle</tissue>
    </source>
</reference>
<organism evidence="1 2">
    <name type="scientific">Dryococelus australis</name>
    <dbReference type="NCBI Taxonomy" id="614101"/>
    <lineage>
        <taxon>Eukaryota</taxon>
        <taxon>Metazoa</taxon>
        <taxon>Ecdysozoa</taxon>
        <taxon>Arthropoda</taxon>
        <taxon>Hexapoda</taxon>
        <taxon>Insecta</taxon>
        <taxon>Pterygota</taxon>
        <taxon>Neoptera</taxon>
        <taxon>Polyneoptera</taxon>
        <taxon>Phasmatodea</taxon>
        <taxon>Verophasmatodea</taxon>
        <taxon>Anareolatae</taxon>
        <taxon>Phasmatidae</taxon>
        <taxon>Eurycanthinae</taxon>
        <taxon>Dryococelus</taxon>
    </lineage>
</organism>
<protein>
    <submittedName>
        <fullName evidence="1">Uncharacterized protein</fullName>
    </submittedName>
</protein>
<accession>A0ABQ9HDZ8</accession>
<proteinExistence type="predicted"/>
<sequence>MAPCAEDTENSWTRVASERYPVSIPVRIAPGFPHVRKGGGRCLGRWVFSGCSSVLRCCILNLIHEKIPLHSLFYPSQFFFNPQPTEVTVAERLARSPPTKANRGSIPGRWESCQTMPLAGGFSRGSPVSPAPSFRRHSIFTSITIIGSQDLAVKSDPNLFTRSANCDSRKYSYGVHLSVKDKWFRDVYSSLCGGEENGLDCGGEAVRLPSPTQANRVQSPAGSFPDFRKWESCRTMPLVAGFLEDLAFPPPLQSGATPFSPHFTLIGSQDLVVKSSPNLSIQLHLAYIKNEAINGNTTHLRGFEMSKRKQLSVGTRSGYCAPDMRTLPHITFFLLYKHGGVQYCEAFSGCEHVATTVPLHTLRCQGSKILPHHRQQNLFSHKAAATCLFSQRNARNGDAFSAMFLYSGRLQHLNSSKKASNQWQTRQKYHDGRASCFKRDACDVMSATNRDASAPGGNNTKRHMHASLTTGLCCGLNCSSASRENPARFPRVKIWERLAENRPPFALVTGEYSDHYTTAAPAGKMPESGSNKVDTDMHEYPIAVTRKAPSWRAVFSSYCDIYGTLSSDPYHWKLCNEVQYMLLYAVHASKTDPDPGRISYTAARRRLKLIRAESVRLQTWYVATDVRFPLTQQISSLEVYVSYQATTTRARSISGCVFGNKIGFLRKEEAVVKGRSVGFRNEDSSLPPFPNTQSSLLFPFPSRRRGLIKMLRTIQCGFEGITRERFQRNRSSHQYVKGSASAAPPQG</sequence>
<dbReference type="EMBL" id="JARBHB010000005">
    <property type="protein sequence ID" value="KAJ8882556.1"/>
    <property type="molecule type" value="Genomic_DNA"/>
</dbReference>
<name>A0ABQ9HDZ8_9NEOP</name>
<keyword evidence="2" id="KW-1185">Reference proteome</keyword>
<comment type="caution">
    <text evidence="1">The sequence shown here is derived from an EMBL/GenBank/DDBJ whole genome shotgun (WGS) entry which is preliminary data.</text>
</comment>
<evidence type="ECO:0000313" key="1">
    <source>
        <dbReference type="EMBL" id="KAJ8882556.1"/>
    </source>
</evidence>